<name>A0A2L0F295_SORCE</name>
<keyword evidence="3" id="KW-0460">Magnesium</keyword>
<reference evidence="4 5" key="1">
    <citation type="submission" date="2015-09" db="EMBL/GenBank/DDBJ databases">
        <title>Sorangium comparison.</title>
        <authorList>
            <person name="Zaburannyi N."/>
            <person name="Bunk B."/>
            <person name="Overmann J."/>
            <person name="Mueller R."/>
        </authorList>
    </citation>
    <scope>NUCLEOTIDE SEQUENCE [LARGE SCALE GENOMIC DNA]</scope>
    <source>
        <strain evidence="4 5">So ce26</strain>
    </source>
</reference>
<accession>A0A2L0F295</accession>
<dbReference type="InterPro" id="IPR040442">
    <property type="entry name" value="Pyrv_kinase-like_dom_sf"/>
</dbReference>
<dbReference type="AlphaFoldDB" id="A0A2L0F295"/>
<keyword evidence="2" id="KW-0479">Metal-binding</keyword>
<dbReference type="PANTHER" id="PTHR32308">
    <property type="entry name" value="LYASE BETA SUBUNIT, PUTATIVE (AFU_ORTHOLOGUE AFUA_4G13030)-RELATED"/>
    <property type="match status" value="1"/>
</dbReference>
<dbReference type="EMBL" id="CP012673">
    <property type="protein sequence ID" value="AUX45692.1"/>
    <property type="molecule type" value="Genomic_DNA"/>
</dbReference>
<sequence>MFQTSLSPEALHVALARARSGHPVFAHTGLRGASESPRQPVHTVYGGAHLFKADSARKLGAVALRALAERAPDFAAFARAIGLPGAEALPAHHDEALALSAAIDAGPGAAARAPGPSGPAPLAHGVYARVLDKLRREPVEDLRIDFEDGYGVRPGREEDEHAAAAAREVALGMASGGLPPFLGIRIKSLTEASAERGLRTLDIFLSALVAATGGALPPGFVVTLPKVSTPEQVAALADALDALEAALELPAGAIQLELMVETTAAILGPRGEVALPRLIEAARGRCAGAHFGAYDYTASCEITAAHQRLDHPACDFARHVMQVVLAGSGLRLSDGASNILPVAPHRAPPGGALTPRQIEDNQRAVERAWRLKYTQVRRALEGGIYQGWDLHPAELPVRYAAVYAFFLEGVDATAERLRSFVDRAAQATVAGTVFDDAATGQGLLNFFLRATSAGALTEAEVAARTGLTPDELRGRSFQAIVERRSA</sequence>
<dbReference type="SUPFAM" id="SSF51621">
    <property type="entry name" value="Phosphoenolpyruvate/pyruvate domain"/>
    <property type="match status" value="1"/>
</dbReference>
<dbReference type="GO" id="GO:0000287">
    <property type="term" value="F:magnesium ion binding"/>
    <property type="evidence" value="ECO:0007669"/>
    <property type="project" value="TreeGrafter"/>
</dbReference>
<dbReference type="GO" id="GO:0003824">
    <property type="term" value="F:catalytic activity"/>
    <property type="evidence" value="ECO:0007669"/>
    <property type="project" value="InterPro"/>
</dbReference>
<evidence type="ECO:0000313" key="5">
    <source>
        <dbReference type="Proteomes" id="UP000238348"/>
    </source>
</evidence>
<dbReference type="RefSeq" id="WP_104984034.1">
    <property type="nucleotide sequence ID" value="NZ_CP012673.1"/>
</dbReference>
<evidence type="ECO:0000256" key="2">
    <source>
        <dbReference type="ARBA" id="ARBA00022723"/>
    </source>
</evidence>
<protein>
    <recommendedName>
        <fullName evidence="6">Phosphoenolpyruvate kinase</fullName>
    </recommendedName>
</protein>
<dbReference type="Proteomes" id="UP000238348">
    <property type="component" value="Chromosome"/>
</dbReference>
<dbReference type="PANTHER" id="PTHR32308:SF10">
    <property type="entry name" value="CITRATE LYASE SUBUNIT BETA"/>
    <property type="match status" value="1"/>
</dbReference>
<dbReference type="InterPro" id="IPR015813">
    <property type="entry name" value="Pyrv/PenolPyrv_kinase-like_dom"/>
</dbReference>
<organism evidence="4 5">
    <name type="scientific">Sorangium cellulosum</name>
    <name type="common">Polyangium cellulosum</name>
    <dbReference type="NCBI Taxonomy" id="56"/>
    <lineage>
        <taxon>Bacteria</taxon>
        <taxon>Pseudomonadati</taxon>
        <taxon>Myxococcota</taxon>
        <taxon>Polyangia</taxon>
        <taxon>Polyangiales</taxon>
        <taxon>Polyangiaceae</taxon>
        <taxon>Sorangium</taxon>
    </lineage>
</organism>
<dbReference type="Gene3D" id="3.20.20.60">
    <property type="entry name" value="Phosphoenolpyruvate-binding domains"/>
    <property type="match status" value="1"/>
</dbReference>
<evidence type="ECO:0000256" key="3">
    <source>
        <dbReference type="ARBA" id="ARBA00022842"/>
    </source>
</evidence>
<gene>
    <name evidence="4" type="ORF">SOCE26_071880</name>
</gene>
<dbReference type="GO" id="GO:0006107">
    <property type="term" value="P:oxaloacetate metabolic process"/>
    <property type="evidence" value="ECO:0007669"/>
    <property type="project" value="TreeGrafter"/>
</dbReference>
<evidence type="ECO:0000256" key="1">
    <source>
        <dbReference type="ARBA" id="ARBA00001946"/>
    </source>
</evidence>
<evidence type="ECO:0000313" key="4">
    <source>
        <dbReference type="EMBL" id="AUX45692.1"/>
    </source>
</evidence>
<proteinExistence type="predicted"/>
<dbReference type="OrthoDB" id="9808769at2"/>
<dbReference type="InterPro" id="IPR054255">
    <property type="entry name" value="DUF6986"/>
</dbReference>
<evidence type="ECO:0008006" key="6">
    <source>
        <dbReference type="Google" id="ProtNLM"/>
    </source>
</evidence>
<dbReference type="Pfam" id="PF22484">
    <property type="entry name" value="DUF6986"/>
    <property type="match status" value="1"/>
</dbReference>
<comment type="cofactor">
    <cofactor evidence="1">
        <name>Mg(2+)</name>
        <dbReference type="ChEBI" id="CHEBI:18420"/>
    </cofactor>
</comment>